<dbReference type="AlphaFoldDB" id="A0A194RLK3"/>
<name>A0A194RLK3_PAPMA</name>
<dbReference type="Proteomes" id="UP000053240">
    <property type="component" value="Unassembled WGS sequence"/>
</dbReference>
<dbReference type="EMBL" id="KQ460045">
    <property type="protein sequence ID" value="KPJ18195.1"/>
    <property type="molecule type" value="Genomic_DNA"/>
</dbReference>
<evidence type="ECO:0000256" key="4">
    <source>
        <dbReference type="ARBA" id="ARBA00035194"/>
    </source>
</evidence>
<evidence type="ECO:0000259" key="6">
    <source>
        <dbReference type="Pfam" id="PF01281"/>
    </source>
</evidence>
<evidence type="ECO:0000256" key="3">
    <source>
        <dbReference type="ARBA" id="ARBA00023274"/>
    </source>
</evidence>
<evidence type="ECO:0000256" key="1">
    <source>
        <dbReference type="ARBA" id="ARBA00010605"/>
    </source>
</evidence>
<dbReference type="InterPro" id="IPR020070">
    <property type="entry name" value="Ribosomal_bL9_N"/>
</dbReference>
<keyword evidence="2 7" id="KW-0689">Ribosomal protein</keyword>
<dbReference type="STRING" id="76193.A0A194RLK3"/>
<keyword evidence="3" id="KW-0687">Ribonucleoprotein</keyword>
<evidence type="ECO:0000256" key="5">
    <source>
        <dbReference type="ARBA" id="ARBA00035381"/>
    </source>
</evidence>
<feature type="domain" description="Ribosomal protein L9" evidence="6">
    <location>
        <begin position="160"/>
        <end position="206"/>
    </location>
</feature>
<proteinExistence type="inferred from homology"/>
<dbReference type="GO" id="GO:0003735">
    <property type="term" value="F:structural constituent of ribosome"/>
    <property type="evidence" value="ECO:0007669"/>
    <property type="project" value="InterPro"/>
</dbReference>
<dbReference type="InterPro" id="IPR009027">
    <property type="entry name" value="Ribosomal_bL9/RNase_H1_N"/>
</dbReference>
<dbReference type="GO" id="GO:0006412">
    <property type="term" value="P:translation"/>
    <property type="evidence" value="ECO:0007669"/>
    <property type="project" value="InterPro"/>
</dbReference>
<sequence>MQAREYQIALYNSYKFGNDEVSRWSRVATSHLHPMYIKCLSVILHLCPPRRSPPPPAAIANSSAKSLAKTCVAPCLTWITLSCTLSEFSSIFPSLLSSISDITSLKTGSLNRESPSNTFILRRRWPPPLHKKNGKPSKLRGRHFVYDLVEDTGVVKKPDMKVILNQFVEGVGEMGDVLTLSPAKAYKNFLVPGLAVYATPENIAKYKVDENKPKDKSNFSSPYVQRTMGCLSRLVLQITMSKTEPWTLEPWHVRTSFRKAGFVVPENTITMPPVKISGPDLSLQEKEFYVTVKINNKEEVNVRCRIHHWATGLEKLPWDEFHWKKPREPLIPEQAAELANIPLV</sequence>
<dbReference type="SUPFAM" id="SSF55658">
    <property type="entry name" value="L9 N-domain-like"/>
    <property type="match status" value="1"/>
</dbReference>
<keyword evidence="8" id="KW-1185">Reference proteome</keyword>
<dbReference type="InParanoid" id="A0A194RLK3"/>
<accession>A0A194RLK3</accession>
<dbReference type="InterPro" id="IPR000244">
    <property type="entry name" value="Ribosomal_bL9"/>
</dbReference>
<dbReference type="PANTHER" id="PTHR21368">
    <property type="entry name" value="50S RIBOSOMAL PROTEIN L9"/>
    <property type="match status" value="1"/>
</dbReference>
<dbReference type="InterPro" id="IPR036935">
    <property type="entry name" value="Ribosomal_bL9_N_sf"/>
</dbReference>
<dbReference type="GO" id="GO:0005840">
    <property type="term" value="C:ribosome"/>
    <property type="evidence" value="ECO:0007669"/>
    <property type="project" value="UniProtKB-KW"/>
</dbReference>
<organism evidence="7 8">
    <name type="scientific">Papilio machaon</name>
    <name type="common">Old World swallowtail butterfly</name>
    <dbReference type="NCBI Taxonomy" id="76193"/>
    <lineage>
        <taxon>Eukaryota</taxon>
        <taxon>Metazoa</taxon>
        <taxon>Ecdysozoa</taxon>
        <taxon>Arthropoda</taxon>
        <taxon>Hexapoda</taxon>
        <taxon>Insecta</taxon>
        <taxon>Pterygota</taxon>
        <taxon>Neoptera</taxon>
        <taxon>Endopterygota</taxon>
        <taxon>Lepidoptera</taxon>
        <taxon>Glossata</taxon>
        <taxon>Ditrysia</taxon>
        <taxon>Papilionoidea</taxon>
        <taxon>Papilionidae</taxon>
        <taxon>Papilioninae</taxon>
        <taxon>Papilio</taxon>
    </lineage>
</organism>
<protein>
    <recommendedName>
        <fullName evidence="4">Large ribosomal subunit protein bL9m</fullName>
    </recommendedName>
    <alternativeName>
        <fullName evidence="5">39S ribosomal protein L9, mitochondrial</fullName>
    </alternativeName>
</protein>
<evidence type="ECO:0000256" key="2">
    <source>
        <dbReference type="ARBA" id="ARBA00022980"/>
    </source>
</evidence>
<evidence type="ECO:0000313" key="8">
    <source>
        <dbReference type="Proteomes" id="UP000053240"/>
    </source>
</evidence>
<dbReference type="Gene3D" id="3.40.5.10">
    <property type="entry name" value="Ribosomal protein L9, N-terminal domain"/>
    <property type="match status" value="1"/>
</dbReference>
<gene>
    <name evidence="7" type="ORF">RR48_12043</name>
</gene>
<evidence type="ECO:0000313" key="7">
    <source>
        <dbReference type="EMBL" id="KPJ18195.1"/>
    </source>
</evidence>
<dbReference type="FunCoup" id="A0A194RLK3">
    <property type="interactions" value="1565"/>
</dbReference>
<reference evidence="7 8" key="1">
    <citation type="journal article" date="2015" name="Nat. Commun.">
        <title>Outbred genome sequencing and CRISPR/Cas9 gene editing in butterflies.</title>
        <authorList>
            <person name="Li X."/>
            <person name="Fan D."/>
            <person name="Zhang W."/>
            <person name="Liu G."/>
            <person name="Zhang L."/>
            <person name="Zhao L."/>
            <person name="Fang X."/>
            <person name="Chen L."/>
            <person name="Dong Y."/>
            <person name="Chen Y."/>
            <person name="Ding Y."/>
            <person name="Zhao R."/>
            <person name="Feng M."/>
            <person name="Zhu Y."/>
            <person name="Feng Y."/>
            <person name="Jiang X."/>
            <person name="Zhu D."/>
            <person name="Xiang H."/>
            <person name="Feng X."/>
            <person name="Li S."/>
            <person name="Wang J."/>
            <person name="Zhang G."/>
            <person name="Kronforst M.R."/>
            <person name="Wang W."/>
        </authorList>
    </citation>
    <scope>NUCLEOTIDE SEQUENCE [LARGE SCALE GENOMIC DNA]</scope>
    <source>
        <strain evidence="7">Ya'a_city_454_Pm</strain>
        <tissue evidence="7">Whole body</tissue>
    </source>
</reference>
<dbReference type="GO" id="GO:1990904">
    <property type="term" value="C:ribonucleoprotein complex"/>
    <property type="evidence" value="ECO:0007669"/>
    <property type="project" value="UniProtKB-KW"/>
</dbReference>
<dbReference type="Pfam" id="PF01281">
    <property type="entry name" value="Ribosomal_L9_N"/>
    <property type="match status" value="1"/>
</dbReference>
<comment type="similarity">
    <text evidence="1">Belongs to the bacterial ribosomal protein bL9 family.</text>
</comment>